<dbReference type="Gene3D" id="2.130.10.10">
    <property type="entry name" value="YVTN repeat-like/Quinoprotein amine dehydrogenase"/>
    <property type="match status" value="2"/>
</dbReference>
<sequence length="520" mass="55964">MLHRRTSRLLLSLSLAVALGGIVGCAAELPTDDSDPTTETSPVPEPDSDLAQNPDEVADDSPEATSVDWAMADITHVLEGHDESPTKLVFSPDGQTLAIASYDALKVWDVASGQVLHRLEGHRSAGDSPMATVPPTAMVMSPDGQTLATTSRSQGRLTSEDSLILWDLTSGEAQQTLGGNSGCQDVAFTPDGSQLWAACAGELQQWSVETGSLETSMDVGLLETIALSPDGQTLATVEMNLPDGSQESTQVQLWDVGGDSAEPLRSLQGNSHDITNLQFTPDGRYLVTQTPPISANDGSGGSPGQVAIWDWQQGERRYEHESFGRFPVSLSADGTLLAGEFGEPLLMDKQGNPVNHSILTRQQGGASAIALSPDGKTLAWAGQPPTFPSPIVRLWQAGAATEPTHDSADGDRDQYTSLEELPSERTTRDIERFTQENFGLTERVGIEEETLTLNMPDTNRAEAILTLDSLPDDAVGAVRYRLEFDLQEDGVTWELVWAGRQQQCRRGPTPEDEWTTELCT</sequence>
<evidence type="ECO:0000256" key="2">
    <source>
        <dbReference type="SAM" id="SignalP"/>
    </source>
</evidence>
<evidence type="ECO:0000256" key="1">
    <source>
        <dbReference type="SAM" id="MobiDB-lite"/>
    </source>
</evidence>
<dbReference type="EMBL" id="CP098611">
    <property type="protein sequence ID" value="USR92390.1"/>
    <property type="molecule type" value="Genomic_DNA"/>
</dbReference>
<dbReference type="Pfam" id="PF00400">
    <property type="entry name" value="WD40"/>
    <property type="match status" value="2"/>
</dbReference>
<keyword evidence="2" id="KW-0732">Signal</keyword>
<dbReference type="SUPFAM" id="SSF82171">
    <property type="entry name" value="DPP6 N-terminal domain-like"/>
    <property type="match status" value="1"/>
</dbReference>
<dbReference type="Proteomes" id="UP001056708">
    <property type="component" value="Chromosome"/>
</dbReference>
<protein>
    <recommendedName>
        <fullName evidence="5">WD40 repeat domain-containing protein</fullName>
    </recommendedName>
</protein>
<dbReference type="PANTHER" id="PTHR19879:SF9">
    <property type="entry name" value="TRANSCRIPTION INITIATION FACTOR TFIID SUBUNIT 5"/>
    <property type="match status" value="1"/>
</dbReference>
<dbReference type="PROSITE" id="PS51257">
    <property type="entry name" value="PROKAR_LIPOPROTEIN"/>
    <property type="match status" value="1"/>
</dbReference>
<feature type="signal peptide" evidence="2">
    <location>
        <begin position="1"/>
        <end position="26"/>
    </location>
</feature>
<dbReference type="InterPro" id="IPR001680">
    <property type="entry name" value="WD40_rpt"/>
</dbReference>
<feature type="chain" id="PRO_5045425552" description="WD40 repeat domain-containing protein" evidence="2">
    <location>
        <begin position="27"/>
        <end position="520"/>
    </location>
</feature>
<keyword evidence="4" id="KW-1185">Reference proteome</keyword>
<accession>A0ABY5ATM6</accession>
<evidence type="ECO:0000313" key="3">
    <source>
        <dbReference type="EMBL" id="USR92390.1"/>
    </source>
</evidence>
<feature type="region of interest" description="Disordered" evidence="1">
    <location>
        <begin position="29"/>
        <end position="63"/>
    </location>
</feature>
<proteinExistence type="predicted"/>
<evidence type="ECO:0008006" key="5">
    <source>
        <dbReference type="Google" id="ProtNLM"/>
    </source>
</evidence>
<dbReference type="InterPro" id="IPR015943">
    <property type="entry name" value="WD40/YVTN_repeat-like_dom_sf"/>
</dbReference>
<name>A0ABY5ATM6_9CYAN</name>
<organism evidence="3 4">
    <name type="scientific">Phormidium yuhuli AB48</name>
    <dbReference type="NCBI Taxonomy" id="2940671"/>
    <lineage>
        <taxon>Bacteria</taxon>
        <taxon>Bacillati</taxon>
        <taxon>Cyanobacteriota</taxon>
        <taxon>Cyanophyceae</taxon>
        <taxon>Oscillatoriophycideae</taxon>
        <taxon>Oscillatoriales</taxon>
        <taxon>Oscillatoriaceae</taxon>
        <taxon>Phormidium</taxon>
        <taxon>Phormidium yuhuli</taxon>
    </lineage>
</organism>
<reference evidence="3" key="1">
    <citation type="submission" date="2022-06" db="EMBL/GenBank/DDBJ databases">
        <title>Genome sequence of Phormidium yuhuli AB48 isolated from an industrial photobioreactor environment.</title>
        <authorList>
            <person name="Qiu Y."/>
            <person name="Noonan A.J.C."/>
            <person name="Dofher K."/>
            <person name="Koch M."/>
            <person name="Kieft B."/>
            <person name="Lin X."/>
            <person name="Ziels R.M."/>
            <person name="Hallam S.J."/>
        </authorList>
    </citation>
    <scope>NUCLEOTIDE SEQUENCE</scope>
    <source>
        <strain evidence="3">AB48</strain>
    </source>
</reference>
<dbReference type="SMART" id="SM00320">
    <property type="entry name" value="WD40"/>
    <property type="match status" value="5"/>
</dbReference>
<gene>
    <name evidence="3" type="ORF">NEA10_06620</name>
</gene>
<dbReference type="RefSeq" id="WP_252664547.1">
    <property type="nucleotide sequence ID" value="NZ_CP098611.1"/>
</dbReference>
<evidence type="ECO:0000313" key="4">
    <source>
        <dbReference type="Proteomes" id="UP001056708"/>
    </source>
</evidence>
<dbReference type="PANTHER" id="PTHR19879">
    <property type="entry name" value="TRANSCRIPTION INITIATION FACTOR TFIID"/>
    <property type="match status" value="1"/>
</dbReference>
<dbReference type="Pfam" id="PF07676">
    <property type="entry name" value="PD40"/>
    <property type="match status" value="1"/>
</dbReference>
<dbReference type="InterPro" id="IPR011659">
    <property type="entry name" value="WD40"/>
</dbReference>